<sequence length="70" mass="8006">MDDIRILVAIDFETIYSGNVIRPRSEGFEFTTNLQLSVSEAAAFHCLSVMRNNLMFVAHRLLMIKKKDGM</sequence>
<name>A0A916E2Z1_9GLOM</name>
<proteinExistence type="predicted"/>
<gene>
    <name evidence="1" type="ORF">CHRIB12_LOCUS5724</name>
</gene>
<comment type="caution">
    <text evidence="1">The sequence shown here is derived from an EMBL/GenBank/DDBJ whole genome shotgun (WGS) entry which is preliminary data.</text>
</comment>
<dbReference type="AlphaFoldDB" id="A0A916E2Z1"/>
<accession>A0A916E2Z1</accession>
<evidence type="ECO:0000313" key="1">
    <source>
        <dbReference type="EMBL" id="CAB5353844.1"/>
    </source>
</evidence>
<dbReference type="Proteomes" id="UP000684084">
    <property type="component" value="Unassembled WGS sequence"/>
</dbReference>
<protein>
    <submittedName>
        <fullName evidence="1">Uncharacterized protein</fullName>
    </submittedName>
</protein>
<dbReference type="OrthoDB" id="10573766at2759"/>
<reference evidence="1" key="1">
    <citation type="submission" date="2020-05" db="EMBL/GenBank/DDBJ databases">
        <authorList>
            <person name="Rincon C."/>
            <person name="Sanders R I."/>
            <person name="Robbins C."/>
            <person name="Chaturvedi A."/>
        </authorList>
    </citation>
    <scope>NUCLEOTIDE SEQUENCE</scope>
    <source>
        <strain evidence="1">CHB12</strain>
    </source>
</reference>
<organism evidence="1 2">
    <name type="scientific">Rhizophagus irregularis</name>
    <dbReference type="NCBI Taxonomy" id="588596"/>
    <lineage>
        <taxon>Eukaryota</taxon>
        <taxon>Fungi</taxon>
        <taxon>Fungi incertae sedis</taxon>
        <taxon>Mucoromycota</taxon>
        <taxon>Glomeromycotina</taxon>
        <taxon>Glomeromycetes</taxon>
        <taxon>Glomerales</taxon>
        <taxon>Glomeraceae</taxon>
        <taxon>Rhizophagus</taxon>
    </lineage>
</organism>
<dbReference type="EMBL" id="CAGKOT010000009">
    <property type="protein sequence ID" value="CAB5353844.1"/>
    <property type="molecule type" value="Genomic_DNA"/>
</dbReference>
<evidence type="ECO:0000313" key="2">
    <source>
        <dbReference type="Proteomes" id="UP000684084"/>
    </source>
</evidence>